<organism evidence="1 2">
    <name type="scientific">Panagrolaimus sp. ES5</name>
    <dbReference type="NCBI Taxonomy" id="591445"/>
    <lineage>
        <taxon>Eukaryota</taxon>
        <taxon>Metazoa</taxon>
        <taxon>Ecdysozoa</taxon>
        <taxon>Nematoda</taxon>
        <taxon>Chromadorea</taxon>
        <taxon>Rhabditida</taxon>
        <taxon>Tylenchina</taxon>
        <taxon>Panagrolaimomorpha</taxon>
        <taxon>Panagrolaimoidea</taxon>
        <taxon>Panagrolaimidae</taxon>
        <taxon>Panagrolaimus</taxon>
    </lineage>
</organism>
<sequence length="750" mass="84206">MSSKNSKDENKVKKKKREKETNDEEKRRSKSKDKEKSSDIKSSSKSKHSKESKEEKEERKKDRKKSEKSKREPDPPPPPIIDDFEDYEDDFEADSDEEKPKKVEPVKVVTNGTTPKLEPPKPESVIQPTIVKEEAEKSILLQRMANRRASGGGNIHKVEKPKDASPRISSANRKINFTNAREPGYSQQPTWLTHFQNIIKFETVTQQVAEVVPLSSYEYYIQLFGKGNRNQTSCQTGDDHTASSTQTEGFEQSTVWTQFPPSDNLGLGWGRNFDEQKQTEKVDYSSIENIDFTDITKINDERFSQFVSIAGKLILNVISSTSERTEAFHLGNKTKHAFSSGFEIYKLEIQNTDCRVSATTVRGIQGCHTVMAAYYIKSSDVANIVGKTVIIEHNLKDPTEPFMCLFADNEVTSLAYGPLDSPVICAGLIDGSVIAFDTAEPEYWHTKNILPWPGFKNGMKMRTPSYDTSFESCNIETKLNGSPVIWIVTIGEETNFSFQLITMTQRGIITVYNVTETSNNASIIGTDFGIYPNSRIRLTKINVITTAIPSLRSNILSANCMVVNPRNIYQILVATNDGSIANYTRVKQDFVGPRSYVNACVPASEAFSLRFAHFDSRLFAAGLSNGNIVIYRVEQSDPILTLVPPNSSKLSVTFVEWSPTTSHILYSIHGGERLLVWDIATGKSPLHICDLQSEYQSRVISMIVWRTEQNIGVMGLGLANGNLLVHSLERLVVPREDDLLEIVSKFQKNV</sequence>
<proteinExistence type="predicted"/>
<accession>A0AC34FEQ5</accession>
<protein>
    <submittedName>
        <fullName evidence="2">WD repeat-containing protein 60</fullName>
    </submittedName>
</protein>
<evidence type="ECO:0000313" key="2">
    <source>
        <dbReference type="WBParaSite" id="ES5_v2.g15911.t1"/>
    </source>
</evidence>
<reference evidence="2" key="1">
    <citation type="submission" date="2022-11" db="UniProtKB">
        <authorList>
            <consortium name="WormBaseParasite"/>
        </authorList>
    </citation>
    <scope>IDENTIFICATION</scope>
</reference>
<name>A0AC34FEQ5_9BILA</name>
<evidence type="ECO:0000313" key="1">
    <source>
        <dbReference type="Proteomes" id="UP000887579"/>
    </source>
</evidence>
<dbReference type="Proteomes" id="UP000887579">
    <property type="component" value="Unplaced"/>
</dbReference>
<dbReference type="WBParaSite" id="ES5_v2.g15911.t1">
    <property type="protein sequence ID" value="ES5_v2.g15911.t1"/>
    <property type="gene ID" value="ES5_v2.g15911"/>
</dbReference>